<proteinExistence type="predicted"/>
<sequence>MIKKAIFWSLREYGKTNVAAVIEYVSHSDLKTLSKKEALKNLTNA</sequence>
<keyword evidence="2" id="KW-1185">Reference proteome</keyword>
<gene>
    <name evidence="1" type="ORF">H8R25_09185</name>
</gene>
<protein>
    <submittedName>
        <fullName evidence="1">DNA alkylation repair protein</fullName>
    </submittedName>
</protein>
<organism evidence="1 2">
    <name type="scientific">Flavobacterium muglaense</name>
    <dbReference type="NCBI Taxonomy" id="2764716"/>
    <lineage>
        <taxon>Bacteria</taxon>
        <taxon>Pseudomonadati</taxon>
        <taxon>Bacteroidota</taxon>
        <taxon>Flavobacteriia</taxon>
        <taxon>Flavobacteriales</taxon>
        <taxon>Flavobacteriaceae</taxon>
        <taxon>Flavobacterium</taxon>
    </lineage>
</organism>
<dbReference type="SUPFAM" id="SSF48371">
    <property type="entry name" value="ARM repeat"/>
    <property type="match status" value="1"/>
</dbReference>
<name>A0A923MYF9_9FLAO</name>
<dbReference type="Gene3D" id="1.25.40.290">
    <property type="entry name" value="ARM repeat domains"/>
    <property type="match status" value="1"/>
</dbReference>
<accession>A0A923MYF9</accession>
<evidence type="ECO:0000313" key="2">
    <source>
        <dbReference type="Proteomes" id="UP000641454"/>
    </source>
</evidence>
<dbReference type="Pfam" id="PF08713">
    <property type="entry name" value="DNA_alkylation"/>
    <property type="match status" value="1"/>
</dbReference>
<dbReference type="EMBL" id="JACRUL010000018">
    <property type="protein sequence ID" value="MBC5844608.1"/>
    <property type="molecule type" value="Genomic_DNA"/>
</dbReference>
<dbReference type="Proteomes" id="UP000641454">
    <property type="component" value="Unassembled WGS sequence"/>
</dbReference>
<dbReference type="AlphaFoldDB" id="A0A923MYF9"/>
<dbReference type="InterPro" id="IPR016024">
    <property type="entry name" value="ARM-type_fold"/>
</dbReference>
<comment type="caution">
    <text evidence="1">The sequence shown here is derived from an EMBL/GenBank/DDBJ whole genome shotgun (WGS) entry which is preliminary data.</text>
</comment>
<dbReference type="InterPro" id="IPR014825">
    <property type="entry name" value="DNA_alkylation"/>
</dbReference>
<evidence type="ECO:0000313" key="1">
    <source>
        <dbReference type="EMBL" id="MBC5844608.1"/>
    </source>
</evidence>
<reference evidence="1 2" key="1">
    <citation type="submission" date="2020-08" db="EMBL/GenBank/DDBJ databases">
        <title>Description of novel Flavobacterium F-392 isolate.</title>
        <authorList>
            <person name="Saticioglu I.B."/>
            <person name="Duman M."/>
            <person name="Altun S."/>
        </authorList>
    </citation>
    <scope>NUCLEOTIDE SEQUENCE [LARGE SCALE GENOMIC DNA]</scope>
    <source>
        <strain evidence="1 2">F-392</strain>
    </source>
</reference>